<dbReference type="EMBL" id="JTDE01006554">
    <property type="protein sequence ID" value="KAF7243130.1"/>
    <property type="molecule type" value="Genomic_DNA"/>
</dbReference>
<dbReference type="AlphaFoldDB" id="A0A8S9YJB4"/>
<organism evidence="2 3">
    <name type="scientific">Paragonimus skrjabini miyazakii</name>
    <dbReference type="NCBI Taxonomy" id="59628"/>
    <lineage>
        <taxon>Eukaryota</taxon>
        <taxon>Metazoa</taxon>
        <taxon>Spiralia</taxon>
        <taxon>Lophotrochozoa</taxon>
        <taxon>Platyhelminthes</taxon>
        <taxon>Trematoda</taxon>
        <taxon>Digenea</taxon>
        <taxon>Plagiorchiida</taxon>
        <taxon>Troglotremata</taxon>
        <taxon>Troglotrematidae</taxon>
        <taxon>Paragonimus</taxon>
    </lineage>
</organism>
<dbReference type="Proteomes" id="UP000822476">
    <property type="component" value="Unassembled WGS sequence"/>
</dbReference>
<evidence type="ECO:0000313" key="2">
    <source>
        <dbReference type="EMBL" id="KAF7243130.1"/>
    </source>
</evidence>
<gene>
    <name evidence="2" type="ORF">EG68_10358</name>
</gene>
<dbReference type="OrthoDB" id="6264299at2759"/>
<accession>A0A8S9YJB4</accession>
<evidence type="ECO:0000313" key="3">
    <source>
        <dbReference type="Proteomes" id="UP000822476"/>
    </source>
</evidence>
<feature type="region of interest" description="Disordered" evidence="1">
    <location>
        <begin position="95"/>
        <end position="125"/>
    </location>
</feature>
<name>A0A8S9YJB4_9TREM</name>
<comment type="caution">
    <text evidence="2">The sequence shown here is derived from an EMBL/GenBank/DDBJ whole genome shotgun (WGS) entry which is preliminary data.</text>
</comment>
<reference evidence="2" key="1">
    <citation type="submission" date="2019-07" db="EMBL/GenBank/DDBJ databases">
        <title>Annotation for the trematode Paragonimus miyazaki's.</title>
        <authorList>
            <person name="Choi Y.-J."/>
        </authorList>
    </citation>
    <scope>NUCLEOTIDE SEQUENCE</scope>
    <source>
        <strain evidence="2">Japan</strain>
    </source>
</reference>
<proteinExistence type="predicted"/>
<evidence type="ECO:0000256" key="1">
    <source>
        <dbReference type="SAM" id="MobiDB-lite"/>
    </source>
</evidence>
<feature type="region of interest" description="Disordered" evidence="1">
    <location>
        <begin position="42"/>
        <end position="76"/>
    </location>
</feature>
<protein>
    <submittedName>
        <fullName evidence="2">Uncharacterized protein</fullName>
    </submittedName>
</protein>
<sequence>MGPYILSFLSEEAARMFRSTGVHPTAPAPVIRETLRQLFEKTGTPGSLPRAVFQSPPETGGIGRHLPEIPPGTRFKGIQTAKPRRLRAEYLRTVLYGPPEPGPTQQVHPQANRKLVGRSDKGERL</sequence>
<keyword evidence="3" id="KW-1185">Reference proteome</keyword>